<dbReference type="GO" id="GO:0032259">
    <property type="term" value="P:methylation"/>
    <property type="evidence" value="ECO:0007669"/>
    <property type="project" value="UniProtKB-KW"/>
</dbReference>
<keyword evidence="8" id="KW-0539">Nucleus</keyword>
<dbReference type="PANTHER" id="PTHR13539">
    <property type="entry name" value="CALMODULIN-LYSINE N-METHYLTRANSFERASE"/>
    <property type="match status" value="1"/>
</dbReference>
<keyword evidence="7" id="KW-0808">Transferase</keyword>
<dbReference type="Gene3D" id="3.40.50.150">
    <property type="entry name" value="Vaccinia Virus protein VP39"/>
    <property type="match status" value="1"/>
</dbReference>
<evidence type="ECO:0000256" key="8">
    <source>
        <dbReference type="ARBA" id="ARBA00023242"/>
    </source>
</evidence>
<evidence type="ECO:0000256" key="1">
    <source>
        <dbReference type="ARBA" id="ARBA00004123"/>
    </source>
</evidence>
<comment type="subcellular location">
    <subcellularLocation>
        <location evidence="2">Cytoplasm</location>
    </subcellularLocation>
    <subcellularLocation>
        <location evidence="1">Nucleus</location>
    </subcellularLocation>
</comment>
<dbReference type="InterPro" id="IPR025800">
    <property type="entry name" value="CaM-Lys-N-MeTrfase"/>
</dbReference>
<dbReference type="AlphaFoldDB" id="A0A9P0PJ73"/>
<keyword evidence="10" id="KW-1185">Reference proteome</keyword>
<dbReference type="EMBL" id="CAKOFQ010006988">
    <property type="protein sequence ID" value="CAH1985928.1"/>
    <property type="molecule type" value="Genomic_DNA"/>
</dbReference>
<protein>
    <recommendedName>
        <fullName evidence="4">Calmodulin-lysine N-methyltransferase</fullName>
        <ecNumber evidence="3">2.1.1.60</ecNumber>
    </recommendedName>
</protein>
<evidence type="ECO:0000256" key="6">
    <source>
        <dbReference type="ARBA" id="ARBA00022603"/>
    </source>
</evidence>
<evidence type="ECO:0000313" key="10">
    <source>
        <dbReference type="Proteomes" id="UP001152888"/>
    </source>
</evidence>
<keyword evidence="5" id="KW-0963">Cytoplasm</keyword>
<evidence type="ECO:0000313" key="9">
    <source>
        <dbReference type="EMBL" id="CAH1985928.1"/>
    </source>
</evidence>
<comment type="caution">
    <text evidence="9">The sequence shown here is derived from an EMBL/GenBank/DDBJ whole genome shotgun (WGS) entry which is preliminary data.</text>
</comment>
<dbReference type="InterPro" id="IPR029063">
    <property type="entry name" value="SAM-dependent_MTases_sf"/>
</dbReference>
<dbReference type="GO" id="GO:0005634">
    <property type="term" value="C:nucleus"/>
    <property type="evidence" value="ECO:0007669"/>
    <property type="project" value="UniProtKB-SubCell"/>
</dbReference>
<name>A0A9P0PJ73_ACAOB</name>
<organism evidence="9 10">
    <name type="scientific">Acanthoscelides obtectus</name>
    <name type="common">Bean weevil</name>
    <name type="synonym">Bruchus obtectus</name>
    <dbReference type="NCBI Taxonomy" id="200917"/>
    <lineage>
        <taxon>Eukaryota</taxon>
        <taxon>Metazoa</taxon>
        <taxon>Ecdysozoa</taxon>
        <taxon>Arthropoda</taxon>
        <taxon>Hexapoda</taxon>
        <taxon>Insecta</taxon>
        <taxon>Pterygota</taxon>
        <taxon>Neoptera</taxon>
        <taxon>Endopterygota</taxon>
        <taxon>Coleoptera</taxon>
        <taxon>Polyphaga</taxon>
        <taxon>Cucujiformia</taxon>
        <taxon>Chrysomeloidea</taxon>
        <taxon>Chrysomelidae</taxon>
        <taxon>Bruchinae</taxon>
        <taxon>Bruchini</taxon>
        <taxon>Acanthoscelides</taxon>
    </lineage>
</organism>
<dbReference type="EC" id="2.1.1.60" evidence="3"/>
<evidence type="ECO:0000256" key="3">
    <source>
        <dbReference type="ARBA" id="ARBA00011914"/>
    </source>
</evidence>
<proteinExistence type="predicted"/>
<evidence type="ECO:0000256" key="5">
    <source>
        <dbReference type="ARBA" id="ARBA00022490"/>
    </source>
</evidence>
<gene>
    <name evidence="9" type="ORF">ACAOBT_LOCUS16951</name>
</gene>
<dbReference type="Proteomes" id="UP001152888">
    <property type="component" value="Unassembled WGS sequence"/>
</dbReference>
<dbReference type="GO" id="GO:0005737">
    <property type="term" value="C:cytoplasm"/>
    <property type="evidence" value="ECO:0007669"/>
    <property type="project" value="UniProtKB-SubCell"/>
</dbReference>
<reference evidence="9" key="1">
    <citation type="submission" date="2022-03" db="EMBL/GenBank/DDBJ databases">
        <authorList>
            <person name="Sayadi A."/>
        </authorList>
    </citation>
    <scope>NUCLEOTIDE SEQUENCE</scope>
</reference>
<evidence type="ECO:0000256" key="4">
    <source>
        <dbReference type="ARBA" id="ARBA00020594"/>
    </source>
</evidence>
<dbReference type="PANTHER" id="PTHR13539:SF3">
    <property type="entry name" value="CALMODULIN-LYSINE N-METHYLTRANSFERASE"/>
    <property type="match status" value="1"/>
</dbReference>
<dbReference type="OrthoDB" id="191651at2759"/>
<dbReference type="SUPFAM" id="SSF53335">
    <property type="entry name" value="S-adenosyl-L-methionine-dependent methyltransferases"/>
    <property type="match status" value="1"/>
</dbReference>
<accession>A0A9P0PJ73</accession>
<dbReference type="Pfam" id="PF10294">
    <property type="entry name" value="Methyltransf_16"/>
    <property type="match status" value="1"/>
</dbReference>
<evidence type="ECO:0000256" key="7">
    <source>
        <dbReference type="ARBA" id="ARBA00022679"/>
    </source>
</evidence>
<dbReference type="InterPro" id="IPR019410">
    <property type="entry name" value="Methyltransf_16"/>
</dbReference>
<evidence type="ECO:0000256" key="2">
    <source>
        <dbReference type="ARBA" id="ARBA00004496"/>
    </source>
</evidence>
<sequence length="321" mass="36721">MDQTNDIFSLNSKCPVDLDEVLSYGNEKKKVARRRWAILAKALKSPTVSQPSSPTDEISVRRISSFMLLKTQQLPHIPFASNRESVVDIPDALKKRTWYQYSTYIDGREYFVNVGHRNRTFSAEDLMGFNNTGNVCIWPSEETLSYYVCSNLEQFRDRTVIELGGGMSCLAGLFAAKYGDPREVAVTDGNKMSVENVQATLKCNEFEVPVRSEVLKWSQADPEASYDVVLCADCLFFDDARADLIECLRAYLTCDGVALVMAPQRGRTLEDFMAQSEMRGLRCEKISRYNEVVWERRLQLLEHEEYDDNIHYPILIRVTKV</sequence>
<keyword evidence="6" id="KW-0489">Methyltransferase</keyword>
<dbReference type="GO" id="GO:0018025">
    <property type="term" value="F:calmodulin-lysine N-methyltransferase activity"/>
    <property type="evidence" value="ECO:0007669"/>
    <property type="project" value="UniProtKB-EC"/>
</dbReference>